<sequence>MPDPNSSTGNSAARCSSSTPSTIKIDGCEEDEILAQSKFLHRMEVLKRRHRRTKQLQKIYRDCYWSLMEEVKLKHREYCWKFGMSTFQEEDDKDGNQGAGENNNGGNAVVVNSNTCEVHGCKSKAMALTRFCHMHILSDLKQKLYKACNYVIKSSPTGPILCGKPILRSTVPSYCSLHFQKAEKHVARALKKAGLNVSNTSKLAPKFHVIVAEYVSQIQNRRRAAQKANLEIVEVKDENSS</sequence>
<dbReference type="AlphaFoldDB" id="A0A2G2YVS2"/>
<keyword evidence="5" id="KW-0597">Phosphoprotein</keyword>
<keyword evidence="6" id="KW-0832">Ubl conjugation</keyword>
<dbReference type="InterPro" id="IPR026316">
    <property type="entry name" value="NSL2"/>
</dbReference>
<reference evidence="16 17" key="1">
    <citation type="journal article" date="2014" name="Nat. Genet.">
        <title>Genome sequence of the hot pepper provides insights into the evolution of pungency in Capsicum species.</title>
        <authorList>
            <person name="Kim S."/>
            <person name="Park M."/>
            <person name="Yeom S.I."/>
            <person name="Kim Y.M."/>
            <person name="Lee J.M."/>
            <person name="Lee H.A."/>
            <person name="Seo E."/>
            <person name="Choi J."/>
            <person name="Cheong K."/>
            <person name="Kim K.T."/>
            <person name="Jung K."/>
            <person name="Lee G.W."/>
            <person name="Oh S.K."/>
            <person name="Bae C."/>
            <person name="Kim S.B."/>
            <person name="Lee H.Y."/>
            <person name="Kim S.Y."/>
            <person name="Kim M.S."/>
            <person name="Kang B.C."/>
            <person name="Jo Y.D."/>
            <person name="Yang H.B."/>
            <person name="Jeong H.J."/>
            <person name="Kang W.H."/>
            <person name="Kwon J.K."/>
            <person name="Shin C."/>
            <person name="Lim J.Y."/>
            <person name="Park J.H."/>
            <person name="Huh J.H."/>
            <person name="Kim J.S."/>
            <person name="Kim B.D."/>
            <person name="Cohen O."/>
            <person name="Paran I."/>
            <person name="Suh M.C."/>
            <person name="Lee S.B."/>
            <person name="Kim Y.K."/>
            <person name="Shin Y."/>
            <person name="Noh S.J."/>
            <person name="Park J."/>
            <person name="Seo Y.S."/>
            <person name="Kwon S.Y."/>
            <person name="Kim H.A."/>
            <person name="Park J.M."/>
            <person name="Kim H.J."/>
            <person name="Choi S.B."/>
            <person name="Bosland P.W."/>
            <person name="Reeves G."/>
            <person name="Jo S.H."/>
            <person name="Lee B.W."/>
            <person name="Cho H.T."/>
            <person name="Choi H.S."/>
            <person name="Lee M.S."/>
            <person name="Yu Y."/>
            <person name="Do Choi Y."/>
            <person name="Park B.S."/>
            <person name="van Deynze A."/>
            <person name="Ashrafi H."/>
            <person name="Hill T."/>
            <person name="Kim W.T."/>
            <person name="Pai H.S."/>
            <person name="Ahn H.K."/>
            <person name="Yeam I."/>
            <person name="Giovannoni J.J."/>
            <person name="Rose J.K."/>
            <person name="Sorensen I."/>
            <person name="Lee S.J."/>
            <person name="Kim R.W."/>
            <person name="Choi I.Y."/>
            <person name="Choi B.S."/>
            <person name="Lim J.S."/>
            <person name="Lee Y.H."/>
            <person name="Choi D."/>
        </authorList>
    </citation>
    <scope>NUCLEOTIDE SEQUENCE [LARGE SCALE GENOMIC DNA]</scope>
    <source>
        <strain evidence="17">cv. CM334</strain>
    </source>
</reference>
<comment type="function">
    <text evidence="12">Non-catalytic component of the NSL histone acetyltransferase complex, a multiprotein complex that mediates histone H4 acetylation at 'Lys-5'- and 'Lys-8' (H4K5ac and H4K8ac) at transcription start sites and promotes transcription initiation. Required for NSL complex stability and for transcription of intraciliary transport genes in both ciliated and non-ciliated cells by regulating histone H4 acetylation at 'Lys-5'- and 'Lys-12' (H4K5ac and H4K12ac). This is necessary for cilium assembly in ciliated cells and for organization of the microtubule cytoskeleton in non-ciliated cells. Required within the NSL complex to maintain nuclear architecture stability by promoting KAT8-mediated acetylation of lamin LMNA.</text>
</comment>
<dbReference type="Pfam" id="PF13891">
    <property type="entry name" value="zf-C3HC3H_KANSL2"/>
    <property type="match status" value="1"/>
</dbReference>
<dbReference type="PANTHER" id="PTHR13453:SF1">
    <property type="entry name" value="KAT8 REGULATORY NSL COMPLEX SUBUNIT 2"/>
    <property type="match status" value="1"/>
</dbReference>
<comment type="subcellular location">
    <subcellularLocation>
        <location evidence="2">Mitochondrion</location>
    </subcellularLocation>
    <subcellularLocation>
        <location evidence="1">Nucleus</location>
    </subcellularLocation>
</comment>
<dbReference type="PANTHER" id="PTHR13453">
    <property type="entry name" value="KAT8 REGULATORY NSL COMPLEX SUBUNIT 2"/>
    <property type="match status" value="1"/>
</dbReference>
<dbReference type="EMBL" id="AYRZ02000008">
    <property type="protein sequence ID" value="PHT73870.1"/>
    <property type="molecule type" value="Genomic_DNA"/>
</dbReference>
<evidence type="ECO:0000313" key="16">
    <source>
        <dbReference type="EMBL" id="PHT73870.1"/>
    </source>
</evidence>
<name>A0A2G2YVS2_CAPAN</name>
<evidence type="ECO:0000256" key="8">
    <source>
        <dbReference type="ARBA" id="ARBA00023128"/>
    </source>
</evidence>
<evidence type="ECO:0000256" key="14">
    <source>
        <dbReference type="SAM" id="MobiDB-lite"/>
    </source>
</evidence>
<evidence type="ECO:0000313" key="17">
    <source>
        <dbReference type="Proteomes" id="UP000222542"/>
    </source>
</evidence>
<evidence type="ECO:0000256" key="4">
    <source>
        <dbReference type="ARBA" id="ARBA00022499"/>
    </source>
</evidence>
<organism evidence="16 17">
    <name type="scientific">Capsicum annuum</name>
    <name type="common">Capsicum pepper</name>
    <dbReference type="NCBI Taxonomy" id="4072"/>
    <lineage>
        <taxon>Eukaryota</taxon>
        <taxon>Viridiplantae</taxon>
        <taxon>Streptophyta</taxon>
        <taxon>Embryophyta</taxon>
        <taxon>Tracheophyta</taxon>
        <taxon>Spermatophyta</taxon>
        <taxon>Magnoliopsida</taxon>
        <taxon>eudicotyledons</taxon>
        <taxon>Gunneridae</taxon>
        <taxon>Pentapetalae</taxon>
        <taxon>asterids</taxon>
        <taxon>lamiids</taxon>
        <taxon>Solanales</taxon>
        <taxon>Solanaceae</taxon>
        <taxon>Solanoideae</taxon>
        <taxon>Capsiceae</taxon>
        <taxon>Capsicum</taxon>
    </lineage>
</organism>
<proteinExistence type="predicted"/>
<evidence type="ECO:0000256" key="6">
    <source>
        <dbReference type="ARBA" id="ARBA00022843"/>
    </source>
</evidence>
<keyword evidence="7" id="KW-0156">Chromatin regulator</keyword>
<dbReference type="Proteomes" id="UP000222542">
    <property type="component" value="Unassembled WGS sequence"/>
</dbReference>
<evidence type="ECO:0000256" key="9">
    <source>
        <dbReference type="ARBA" id="ARBA00023242"/>
    </source>
</evidence>
<reference evidence="16 17" key="2">
    <citation type="journal article" date="2017" name="Genome Biol.">
        <title>New reference genome sequences of hot pepper reveal the massive evolution of plant disease-resistance genes by retroduplication.</title>
        <authorList>
            <person name="Kim S."/>
            <person name="Park J."/>
            <person name="Yeom S.I."/>
            <person name="Kim Y.M."/>
            <person name="Seo E."/>
            <person name="Kim K.T."/>
            <person name="Kim M.S."/>
            <person name="Lee J.M."/>
            <person name="Cheong K."/>
            <person name="Shin H.S."/>
            <person name="Kim S.B."/>
            <person name="Han K."/>
            <person name="Lee J."/>
            <person name="Park M."/>
            <person name="Lee H.A."/>
            <person name="Lee H.Y."/>
            <person name="Lee Y."/>
            <person name="Oh S."/>
            <person name="Lee J.H."/>
            <person name="Choi E."/>
            <person name="Choi E."/>
            <person name="Lee S.E."/>
            <person name="Jeon J."/>
            <person name="Kim H."/>
            <person name="Choi G."/>
            <person name="Song H."/>
            <person name="Lee J."/>
            <person name="Lee S.C."/>
            <person name="Kwon J.K."/>
            <person name="Lee H.Y."/>
            <person name="Koo N."/>
            <person name="Hong Y."/>
            <person name="Kim R.W."/>
            <person name="Kang W.H."/>
            <person name="Huh J.H."/>
            <person name="Kang B.C."/>
            <person name="Yang T.J."/>
            <person name="Lee Y.H."/>
            <person name="Bennetzen J.L."/>
            <person name="Choi D."/>
        </authorList>
    </citation>
    <scope>NUCLEOTIDE SEQUENCE [LARGE SCALE GENOMIC DNA]</scope>
    <source>
        <strain evidence="17">cv. CM334</strain>
    </source>
</reference>
<evidence type="ECO:0000256" key="7">
    <source>
        <dbReference type="ARBA" id="ARBA00022853"/>
    </source>
</evidence>
<dbReference type="GO" id="GO:0006325">
    <property type="term" value="P:chromatin organization"/>
    <property type="evidence" value="ECO:0007669"/>
    <property type="project" value="UniProtKB-KW"/>
</dbReference>
<evidence type="ECO:0000256" key="13">
    <source>
        <dbReference type="ARBA" id="ARBA00093543"/>
    </source>
</evidence>
<evidence type="ECO:0000256" key="12">
    <source>
        <dbReference type="ARBA" id="ARBA00093359"/>
    </source>
</evidence>
<dbReference type="OMA" id="KYCHAHI"/>
<protein>
    <recommendedName>
        <fullName evidence="3">KAT8 regulatory NSL complex subunit 2</fullName>
    </recommendedName>
    <alternativeName>
        <fullName evidence="11">NSL complex protein NSL2</fullName>
    </alternativeName>
    <alternativeName>
        <fullName evidence="10">Non-specific lethal 2 homolog</fullName>
    </alternativeName>
</protein>
<dbReference type="STRING" id="4072.A0A2G2YVS2"/>
<dbReference type="GO" id="GO:0005634">
    <property type="term" value="C:nucleus"/>
    <property type="evidence" value="ECO:0007669"/>
    <property type="project" value="UniProtKB-SubCell"/>
</dbReference>
<evidence type="ECO:0000256" key="11">
    <source>
        <dbReference type="ARBA" id="ARBA00033378"/>
    </source>
</evidence>
<comment type="subunit">
    <text evidence="13">Component of the NSL complex at least composed of KAT8/MOF, KANSL1, KANSL2, KANSL3, MCRS1, PHF20, OGT1/OGT, WDR5 and HCFC1.</text>
</comment>
<evidence type="ECO:0000256" key="10">
    <source>
        <dbReference type="ARBA" id="ARBA00032947"/>
    </source>
</evidence>
<evidence type="ECO:0000256" key="1">
    <source>
        <dbReference type="ARBA" id="ARBA00004123"/>
    </source>
</evidence>
<comment type="caution">
    <text evidence="16">The sequence shown here is derived from an EMBL/GenBank/DDBJ whole genome shotgun (WGS) entry which is preliminary data.</text>
</comment>
<evidence type="ECO:0000259" key="15">
    <source>
        <dbReference type="Pfam" id="PF13891"/>
    </source>
</evidence>
<feature type="region of interest" description="Disordered" evidence="14">
    <location>
        <begin position="1"/>
        <end position="21"/>
    </location>
</feature>
<dbReference type="InterPro" id="IPR025927">
    <property type="entry name" value="Znf_KANL2-like"/>
</dbReference>
<evidence type="ECO:0000256" key="2">
    <source>
        <dbReference type="ARBA" id="ARBA00004173"/>
    </source>
</evidence>
<accession>A0A2G2YVS2</accession>
<evidence type="ECO:0000256" key="5">
    <source>
        <dbReference type="ARBA" id="ARBA00022553"/>
    </source>
</evidence>
<evidence type="ECO:0000256" key="3">
    <source>
        <dbReference type="ARBA" id="ARBA00015508"/>
    </source>
</evidence>
<gene>
    <name evidence="16" type="ORF">T459_21147</name>
</gene>
<keyword evidence="8" id="KW-0496">Mitochondrion</keyword>
<dbReference type="GO" id="GO:0044545">
    <property type="term" value="C:NSL complex"/>
    <property type="evidence" value="ECO:0000318"/>
    <property type="project" value="GO_Central"/>
</dbReference>
<keyword evidence="4" id="KW-1017">Isopeptide bond</keyword>
<dbReference type="Gramene" id="PHT73870">
    <property type="protein sequence ID" value="PHT73870"/>
    <property type="gene ID" value="T459_21147"/>
</dbReference>
<keyword evidence="17" id="KW-1185">Reference proteome</keyword>
<keyword evidence="9" id="KW-0539">Nucleus</keyword>
<feature type="domain" description="KANL2-like probable zinc-finger" evidence="15">
    <location>
        <begin position="117"/>
        <end position="179"/>
    </location>
</feature>
<dbReference type="GO" id="GO:0005739">
    <property type="term" value="C:mitochondrion"/>
    <property type="evidence" value="ECO:0007669"/>
    <property type="project" value="UniProtKB-SubCell"/>
</dbReference>